<accession>C6H8I2</accession>
<dbReference type="HOGENOM" id="CLU_2060832_0_0_1"/>
<organism evidence="2 3">
    <name type="scientific">Ajellomyces capsulatus (strain H143)</name>
    <name type="common">Darling's disease fungus</name>
    <name type="synonym">Histoplasma capsulatum</name>
    <dbReference type="NCBI Taxonomy" id="544712"/>
    <lineage>
        <taxon>Eukaryota</taxon>
        <taxon>Fungi</taxon>
        <taxon>Dikarya</taxon>
        <taxon>Ascomycota</taxon>
        <taxon>Pezizomycotina</taxon>
        <taxon>Eurotiomycetes</taxon>
        <taxon>Eurotiomycetidae</taxon>
        <taxon>Onygenales</taxon>
        <taxon>Ajellomycetaceae</taxon>
        <taxon>Histoplasma</taxon>
    </lineage>
</organism>
<feature type="region of interest" description="Disordered" evidence="1">
    <location>
        <begin position="67"/>
        <end position="119"/>
    </location>
</feature>
<proteinExistence type="predicted"/>
<dbReference type="Proteomes" id="UP000002624">
    <property type="component" value="Unassembled WGS sequence"/>
</dbReference>
<name>C6H8I2_AJECH</name>
<dbReference type="EMBL" id="GG692421">
    <property type="protein sequence ID" value="EER42615.1"/>
    <property type="molecule type" value="Genomic_DNA"/>
</dbReference>
<evidence type="ECO:0000256" key="1">
    <source>
        <dbReference type="SAM" id="MobiDB-lite"/>
    </source>
</evidence>
<sequence>MNGEWTQTLTIARRVSLCRVWIMSIVARAGFCTSHLIQLLADFLLSKSRDPEFAKEFLRCKIAKVARFGSGPPTSNHDPTTSNRDSSVSFTADRSARPKRFLGCREGTPVPGRDQAGSR</sequence>
<reference evidence="3" key="1">
    <citation type="submission" date="2009-05" db="EMBL/GenBank/DDBJ databases">
        <title>The genome sequence of Ajellomyces capsulatus strain H143.</title>
        <authorList>
            <person name="Champion M."/>
            <person name="Cuomo C.A."/>
            <person name="Ma L.-J."/>
            <person name="Henn M.R."/>
            <person name="Sil A."/>
            <person name="Goldman B."/>
            <person name="Young S.K."/>
            <person name="Kodira C.D."/>
            <person name="Zeng Q."/>
            <person name="Koehrsen M."/>
            <person name="Alvarado L."/>
            <person name="Berlin A.M."/>
            <person name="Borenstein D."/>
            <person name="Chen Z."/>
            <person name="Engels R."/>
            <person name="Freedman E."/>
            <person name="Gellesch M."/>
            <person name="Goldberg J."/>
            <person name="Griggs A."/>
            <person name="Gujja S."/>
            <person name="Heiman D.I."/>
            <person name="Hepburn T.A."/>
            <person name="Howarth C."/>
            <person name="Jen D."/>
            <person name="Larson L."/>
            <person name="Lewis B."/>
            <person name="Mehta T."/>
            <person name="Park D."/>
            <person name="Pearson M."/>
            <person name="Roberts A."/>
            <person name="Saif S."/>
            <person name="Shea T.D."/>
            <person name="Shenoy N."/>
            <person name="Sisk P."/>
            <person name="Stolte C."/>
            <person name="Sykes S."/>
            <person name="Walk T."/>
            <person name="White J."/>
            <person name="Yandava C."/>
            <person name="Klein B."/>
            <person name="McEwen J.G."/>
            <person name="Puccia R."/>
            <person name="Goldman G.H."/>
            <person name="Felipe M.S."/>
            <person name="Nino-Vega G."/>
            <person name="San-Blas G."/>
            <person name="Taylor J.W."/>
            <person name="Mendoza L."/>
            <person name="Galagan J.E."/>
            <person name="Nusbaum C."/>
            <person name="Birren B.W."/>
        </authorList>
    </citation>
    <scope>NUCLEOTIDE SEQUENCE [LARGE SCALE GENOMIC DNA]</scope>
    <source>
        <strain evidence="3">H143</strain>
    </source>
</reference>
<evidence type="ECO:0000313" key="2">
    <source>
        <dbReference type="EMBL" id="EER42615.1"/>
    </source>
</evidence>
<gene>
    <name evidence="2" type="ORF">HCDG_02513</name>
</gene>
<evidence type="ECO:0000313" key="3">
    <source>
        <dbReference type="Proteomes" id="UP000002624"/>
    </source>
</evidence>
<protein>
    <submittedName>
        <fullName evidence="2">Uncharacterized protein</fullName>
    </submittedName>
</protein>
<feature type="compositionally biased region" description="Polar residues" evidence="1">
    <location>
        <begin position="72"/>
        <end position="92"/>
    </location>
</feature>
<dbReference type="VEuPathDB" id="FungiDB:HCDG_02513"/>
<dbReference type="AlphaFoldDB" id="C6H8I2"/>